<feature type="region of interest" description="Disordered" evidence="1">
    <location>
        <begin position="1"/>
        <end position="33"/>
    </location>
</feature>
<dbReference type="EMBL" id="AFBI03000005">
    <property type="protein sequence ID" value="EJW01456.1"/>
    <property type="molecule type" value="Genomic_DNA"/>
</dbReference>
<keyword evidence="2" id="KW-0812">Transmembrane</keyword>
<dbReference type="InParanoid" id="J9D0Q0"/>
<keyword evidence="4" id="KW-1185">Reference proteome</keyword>
<reference evidence="4" key="2">
    <citation type="submission" date="2015-07" db="EMBL/GenBank/DDBJ databases">
        <title>Contrasting host-pathogen interactions and genome evolution in two generalist and specialist microsporidian pathogens of mosquitoes.</title>
        <authorList>
            <consortium name="The Broad Institute Genomics Platform"/>
            <consortium name="The Broad Institute Genome Sequencing Center for Infectious Disease"/>
            <person name="Cuomo C.A."/>
            <person name="Sanscrainte N.D."/>
            <person name="Goldberg J.M."/>
            <person name="Heiman D."/>
            <person name="Young S."/>
            <person name="Zeng Q."/>
            <person name="Becnel J.J."/>
            <person name="Birren B.W."/>
        </authorList>
    </citation>
    <scope>NUCLEOTIDE SEQUENCE [LARGE SCALE GENOMIC DNA]</scope>
    <source>
        <strain evidence="4">USNM 41457</strain>
    </source>
</reference>
<dbReference type="VEuPathDB" id="MicrosporidiaDB:EDEG_00448"/>
<dbReference type="AlphaFoldDB" id="J9D0Q0"/>
<evidence type="ECO:0000256" key="2">
    <source>
        <dbReference type="SAM" id="Phobius"/>
    </source>
</evidence>
<comment type="caution">
    <text evidence="3">The sequence shown here is derived from an EMBL/GenBank/DDBJ whole genome shotgun (WGS) entry which is preliminary data.</text>
</comment>
<evidence type="ECO:0000256" key="1">
    <source>
        <dbReference type="SAM" id="MobiDB-lite"/>
    </source>
</evidence>
<accession>J9D0Q0</accession>
<reference evidence="3 4" key="1">
    <citation type="submission" date="2011-08" db="EMBL/GenBank/DDBJ databases">
        <authorList>
            <person name="Liu Z.J."/>
            <person name="Shi F.L."/>
            <person name="Lu J.Q."/>
            <person name="Li M."/>
            <person name="Wang Z.L."/>
        </authorList>
    </citation>
    <scope>NUCLEOTIDE SEQUENCE [LARGE SCALE GENOMIC DNA]</scope>
    <source>
        <strain evidence="3 4">USNM 41457</strain>
    </source>
</reference>
<evidence type="ECO:0000313" key="4">
    <source>
        <dbReference type="Proteomes" id="UP000003163"/>
    </source>
</evidence>
<feature type="transmembrane region" description="Helical" evidence="2">
    <location>
        <begin position="43"/>
        <end position="63"/>
    </location>
</feature>
<dbReference type="Proteomes" id="UP000003163">
    <property type="component" value="Unassembled WGS sequence"/>
</dbReference>
<sequence>MTKAKEVKEESEKNKKNEKKIDSEQSQESDDDDKNFKKETFKFRLFISSLVIAVLGIYIYVFLKFYSYSEIKEAVVSSTNIIYEKIKNLGKESNDQKKLRARGELVKNTLRNIEIIKRRKSKCRKCDLFLYEDESKNPNFDGEDIVEKLCVCEEPDVYIAEARFRKRSNLQTSDDLADELDEVLKKIN</sequence>
<dbReference type="HOGENOM" id="CLU_1441039_0_0_1"/>
<gene>
    <name evidence="3" type="ORF">EDEG_00448</name>
</gene>
<proteinExistence type="predicted"/>
<keyword evidence="2" id="KW-1133">Transmembrane helix</keyword>
<name>J9D0Q0_EDHAE</name>
<keyword evidence="2" id="KW-0472">Membrane</keyword>
<protein>
    <submittedName>
        <fullName evidence="3">Uncharacterized protein</fullName>
    </submittedName>
</protein>
<organism evidence="3 4">
    <name type="scientific">Edhazardia aedis (strain USNM 41457)</name>
    <name type="common">Microsporidian parasite</name>
    <dbReference type="NCBI Taxonomy" id="1003232"/>
    <lineage>
        <taxon>Eukaryota</taxon>
        <taxon>Fungi</taxon>
        <taxon>Fungi incertae sedis</taxon>
        <taxon>Microsporidia</taxon>
        <taxon>Edhazardia</taxon>
    </lineage>
</organism>
<evidence type="ECO:0000313" key="3">
    <source>
        <dbReference type="EMBL" id="EJW01456.1"/>
    </source>
</evidence>
<feature type="compositionally biased region" description="Basic and acidic residues" evidence="1">
    <location>
        <begin position="1"/>
        <end position="23"/>
    </location>
</feature>